<dbReference type="SUPFAM" id="SSF55729">
    <property type="entry name" value="Acyl-CoA N-acyltransferases (Nat)"/>
    <property type="match status" value="1"/>
</dbReference>
<dbReference type="Pfam" id="PF13673">
    <property type="entry name" value="Acetyltransf_10"/>
    <property type="match status" value="1"/>
</dbReference>
<reference evidence="3" key="1">
    <citation type="submission" date="2016-09" db="EMBL/GenBank/DDBJ databases">
        <authorList>
            <person name="Gulvik C.A."/>
        </authorList>
    </citation>
    <scope>NUCLEOTIDE SEQUENCE [LARGE SCALE GENOMIC DNA]</scope>
    <source>
        <strain evidence="3">LMG 8895</strain>
    </source>
</reference>
<dbReference type="PROSITE" id="PS51186">
    <property type="entry name" value="GNAT"/>
    <property type="match status" value="1"/>
</dbReference>
<dbReference type="CDD" id="cd04301">
    <property type="entry name" value="NAT_SF"/>
    <property type="match status" value="1"/>
</dbReference>
<evidence type="ECO:0000313" key="3">
    <source>
        <dbReference type="Proteomes" id="UP000095094"/>
    </source>
</evidence>
<dbReference type="GO" id="GO:0016747">
    <property type="term" value="F:acyltransferase activity, transferring groups other than amino-acyl groups"/>
    <property type="evidence" value="ECO:0007669"/>
    <property type="project" value="InterPro"/>
</dbReference>
<feature type="domain" description="N-acetyltransferase" evidence="1">
    <location>
        <begin position="1"/>
        <end position="127"/>
    </location>
</feature>
<dbReference type="AlphaFoldDB" id="A0A1E5GKF9"/>
<dbReference type="InterPro" id="IPR016181">
    <property type="entry name" value="Acyl_CoA_acyltransferase"/>
</dbReference>
<dbReference type="Proteomes" id="UP000095094">
    <property type="component" value="Unassembled WGS sequence"/>
</dbReference>
<evidence type="ECO:0000259" key="1">
    <source>
        <dbReference type="PROSITE" id="PS51186"/>
    </source>
</evidence>
<dbReference type="EMBL" id="MIJY01000023">
    <property type="protein sequence ID" value="OEG13167.1"/>
    <property type="molecule type" value="Genomic_DNA"/>
</dbReference>
<protein>
    <recommendedName>
        <fullName evidence="1">N-acetyltransferase domain-containing protein</fullName>
    </recommendedName>
</protein>
<evidence type="ECO:0000313" key="2">
    <source>
        <dbReference type="EMBL" id="OEG13167.1"/>
    </source>
</evidence>
<sequence>MKTINHEMIELLALATAKNKVEKELNDYVQSSNRCLYLEWQDDTIIGCIGINTAIKEEILITHLAVGVAYQRHGVGSAMIDFIKKKYKPATISAETDRDSVCFYQKYGFQVYSLGEKYPNVERFRCVFNTKKDC</sequence>
<name>A0A1E5GKF9_9ENTE</name>
<proteinExistence type="predicted"/>
<dbReference type="InterPro" id="IPR000182">
    <property type="entry name" value="GNAT_dom"/>
</dbReference>
<accession>A0A1E5GKF9</accession>
<organism evidence="2 3">
    <name type="scientific">Enterococcus termitis</name>
    <dbReference type="NCBI Taxonomy" id="332950"/>
    <lineage>
        <taxon>Bacteria</taxon>
        <taxon>Bacillati</taxon>
        <taxon>Bacillota</taxon>
        <taxon>Bacilli</taxon>
        <taxon>Lactobacillales</taxon>
        <taxon>Enterococcaceae</taxon>
        <taxon>Enterococcus</taxon>
    </lineage>
</organism>
<comment type="caution">
    <text evidence="2">The sequence shown here is derived from an EMBL/GenBank/DDBJ whole genome shotgun (WGS) entry which is preliminary data.</text>
</comment>
<gene>
    <name evidence="2" type="ORF">BCR25_05685</name>
</gene>
<keyword evidence="3" id="KW-1185">Reference proteome</keyword>
<dbReference type="Gene3D" id="3.40.630.30">
    <property type="match status" value="1"/>
</dbReference>